<accession>A0A853I671</accession>
<evidence type="ECO:0000313" key="4">
    <source>
        <dbReference type="EMBL" id="NYZ68239.1"/>
    </source>
</evidence>
<gene>
    <name evidence="4" type="ORF">H0A36_19670</name>
</gene>
<dbReference type="PANTHER" id="PTHR12901">
    <property type="entry name" value="SPERM PROTEIN HOMOLOG"/>
    <property type="match status" value="1"/>
</dbReference>
<keyword evidence="5" id="KW-1185">Reference proteome</keyword>
<dbReference type="InterPro" id="IPR023393">
    <property type="entry name" value="START-like_dom_sf"/>
</dbReference>
<dbReference type="RefSeq" id="WP_180570257.1">
    <property type="nucleotide sequence ID" value="NZ_JACCKB010000038.1"/>
</dbReference>
<dbReference type="Proteomes" id="UP000569732">
    <property type="component" value="Unassembled WGS sequence"/>
</dbReference>
<dbReference type="GO" id="GO:0045333">
    <property type="term" value="P:cellular respiration"/>
    <property type="evidence" value="ECO:0007669"/>
    <property type="project" value="InterPro"/>
</dbReference>
<feature type="domain" description="Coenzyme Q-binding protein COQ10 START" evidence="3">
    <location>
        <begin position="12"/>
        <end position="135"/>
    </location>
</feature>
<name>A0A853I671_9GAMM</name>
<keyword evidence="2" id="KW-1277">Toxin-antitoxin system</keyword>
<comment type="caution">
    <text evidence="4">The sequence shown here is derived from an EMBL/GenBank/DDBJ whole genome shotgun (WGS) entry which is preliminary data.</text>
</comment>
<organism evidence="4 5">
    <name type="scientific">Spartinivicinus marinus</name>
    <dbReference type="NCBI Taxonomy" id="2994442"/>
    <lineage>
        <taxon>Bacteria</taxon>
        <taxon>Pseudomonadati</taxon>
        <taxon>Pseudomonadota</taxon>
        <taxon>Gammaproteobacteria</taxon>
        <taxon>Oceanospirillales</taxon>
        <taxon>Zooshikellaceae</taxon>
        <taxon>Spartinivicinus</taxon>
    </lineage>
</organism>
<dbReference type="CDD" id="cd07813">
    <property type="entry name" value="COQ10p_like"/>
    <property type="match status" value="1"/>
</dbReference>
<dbReference type="Pfam" id="PF03364">
    <property type="entry name" value="Polyketide_cyc"/>
    <property type="match status" value="1"/>
</dbReference>
<evidence type="ECO:0000256" key="2">
    <source>
        <dbReference type="ARBA" id="ARBA00022649"/>
    </source>
</evidence>
<sequence length="143" mass="16128">MTQISRSALVLYSARAMFNLVNDIKSYPHFLPWCVDTAIHQQTDELVEATLYLAKGGLKHSFTTRNRLEYGSAIHMELIEGPFKSLTGQWDFLPLEESACKVSLSLHFEFSSKMMEATLGSLFNGAANTMVDAFCKRAKEYYG</sequence>
<dbReference type="AlphaFoldDB" id="A0A853I671"/>
<dbReference type="GO" id="GO:0048039">
    <property type="term" value="F:ubiquinone binding"/>
    <property type="evidence" value="ECO:0007669"/>
    <property type="project" value="InterPro"/>
</dbReference>
<dbReference type="Gene3D" id="3.30.530.20">
    <property type="match status" value="1"/>
</dbReference>
<reference evidence="4 5" key="1">
    <citation type="submission" date="2020-07" db="EMBL/GenBank/DDBJ databases">
        <title>Endozoicomonas sp. nov., isolated from sediment.</title>
        <authorList>
            <person name="Gu T."/>
        </authorList>
    </citation>
    <scope>NUCLEOTIDE SEQUENCE [LARGE SCALE GENOMIC DNA]</scope>
    <source>
        <strain evidence="4 5">SM1973</strain>
    </source>
</reference>
<dbReference type="InterPro" id="IPR005031">
    <property type="entry name" value="COQ10_START"/>
</dbReference>
<dbReference type="PANTHER" id="PTHR12901:SF10">
    <property type="entry name" value="COENZYME Q-BINDING PROTEIN COQ10, MITOCHONDRIAL"/>
    <property type="match status" value="1"/>
</dbReference>
<evidence type="ECO:0000313" key="5">
    <source>
        <dbReference type="Proteomes" id="UP000569732"/>
    </source>
</evidence>
<dbReference type="SUPFAM" id="SSF55961">
    <property type="entry name" value="Bet v1-like"/>
    <property type="match status" value="1"/>
</dbReference>
<evidence type="ECO:0000256" key="1">
    <source>
        <dbReference type="ARBA" id="ARBA00008918"/>
    </source>
</evidence>
<protein>
    <submittedName>
        <fullName evidence="4">Type II toxin-antitoxin system RatA family toxin</fullName>
    </submittedName>
</protein>
<dbReference type="EMBL" id="JACCKB010000038">
    <property type="protein sequence ID" value="NYZ68239.1"/>
    <property type="molecule type" value="Genomic_DNA"/>
</dbReference>
<comment type="similarity">
    <text evidence="1">Belongs to the ribosome association toxin RatA family.</text>
</comment>
<evidence type="ECO:0000259" key="3">
    <source>
        <dbReference type="Pfam" id="PF03364"/>
    </source>
</evidence>
<proteinExistence type="inferred from homology"/>
<dbReference type="InterPro" id="IPR044996">
    <property type="entry name" value="COQ10-like"/>
</dbReference>